<reference evidence="1 2" key="1">
    <citation type="submission" date="2024-03" db="EMBL/GenBank/DDBJ databases">
        <title>A high-quality draft genome sequence of Diaporthe vaccinii, a causative agent of upright dieback and viscid rot disease in cranberry plants.</title>
        <authorList>
            <person name="Sarrasin M."/>
            <person name="Lang B.F."/>
            <person name="Burger G."/>
        </authorList>
    </citation>
    <scope>NUCLEOTIDE SEQUENCE [LARGE SCALE GENOMIC DNA]</scope>
    <source>
        <strain evidence="1 2">IS7</strain>
    </source>
</reference>
<dbReference type="Gene3D" id="3.20.20.190">
    <property type="entry name" value="Phosphatidylinositol (PI) phosphodiesterase"/>
    <property type="match status" value="1"/>
</dbReference>
<protein>
    <submittedName>
        <fullName evidence="1">Uncharacterized protein</fullName>
    </submittedName>
</protein>
<dbReference type="EMBL" id="JBAWTH010000004">
    <property type="protein sequence ID" value="KAL2292174.1"/>
    <property type="molecule type" value="Genomic_DNA"/>
</dbReference>
<keyword evidence="2" id="KW-1185">Reference proteome</keyword>
<evidence type="ECO:0000313" key="2">
    <source>
        <dbReference type="Proteomes" id="UP001600888"/>
    </source>
</evidence>
<organism evidence="1 2">
    <name type="scientific">Diaporthe vaccinii</name>
    <dbReference type="NCBI Taxonomy" id="105482"/>
    <lineage>
        <taxon>Eukaryota</taxon>
        <taxon>Fungi</taxon>
        <taxon>Dikarya</taxon>
        <taxon>Ascomycota</taxon>
        <taxon>Pezizomycotina</taxon>
        <taxon>Sordariomycetes</taxon>
        <taxon>Sordariomycetidae</taxon>
        <taxon>Diaporthales</taxon>
        <taxon>Diaporthaceae</taxon>
        <taxon>Diaporthe</taxon>
        <taxon>Diaporthe eres species complex</taxon>
    </lineage>
</organism>
<accession>A0ABR4FBU6</accession>
<dbReference type="Proteomes" id="UP001600888">
    <property type="component" value="Unassembled WGS sequence"/>
</dbReference>
<evidence type="ECO:0000313" key="1">
    <source>
        <dbReference type="EMBL" id="KAL2292174.1"/>
    </source>
</evidence>
<dbReference type="InterPro" id="IPR017946">
    <property type="entry name" value="PLC-like_Pdiesterase_TIM-brl"/>
</dbReference>
<sequence>MRYFDIRLFKDNSGNKSQEKLFWPYHGPSKFDVPWMKGPRDIGDATTCCGQFDAFYQETAGSHEFFILQLRQGSAQAGNVFRDSPPTLDEINAFWDIIQYYFRDKAIAKPTGKTGLPTLASIKNDNACRFILWYPDKGKYKPTNGAVGFYEQYTWGPNEGWESWKDWDESIYTKEDPVLVGNYIDKHISERAVSGTTLRTMPMARDSI</sequence>
<name>A0ABR4FBU6_9PEZI</name>
<comment type="caution">
    <text evidence="1">The sequence shown here is derived from an EMBL/GenBank/DDBJ whole genome shotgun (WGS) entry which is preliminary data.</text>
</comment>
<proteinExistence type="predicted"/>
<gene>
    <name evidence="1" type="ORF">FJTKL_10816</name>
</gene>